<gene>
    <name evidence="1" type="ORF">S01H1_23780</name>
</gene>
<name>X0TK85_9ZZZZ</name>
<protein>
    <recommendedName>
        <fullName evidence="2">PKD domain-containing protein</fullName>
    </recommendedName>
</protein>
<evidence type="ECO:0008006" key="2">
    <source>
        <dbReference type="Google" id="ProtNLM"/>
    </source>
</evidence>
<evidence type="ECO:0000313" key="1">
    <source>
        <dbReference type="EMBL" id="GAF87701.1"/>
    </source>
</evidence>
<dbReference type="EMBL" id="BARS01013859">
    <property type="protein sequence ID" value="GAF87701.1"/>
    <property type="molecule type" value="Genomic_DNA"/>
</dbReference>
<feature type="non-terminal residue" evidence="1">
    <location>
        <position position="1"/>
    </location>
</feature>
<organism evidence="1">
    <name type="scientific">marine sediment metagenome</name>
    <dbReference type="NCBI Taxonomy" id="412755"/>
    <lineage>
        <taxon>unclassified sequences</taxon>
        <taxon>metagenomes</taxon>
        <taxon>ecological metagenomes</taxon>
    </lineage>
</organism>
<dbReference type="AlphaFoldDB" id="X0TK85"/>
<comment type="caution">
    <text evidence="1">The sequence shown here is derived from an EMBL/GenBank/DDBJ whole genome shotgun (WGS) entry which is preliminary data.</text>
</comment>
<proteinExistence type="predicted"/>
<reference evidence="1" key="1">
    <citation type="journal article" date="2014" name="Front. Microbiol.">
        <title>High frequency of phylogenetically diverse reductive dehalogenase-homologous genes in deep subseafloor sedimentary metagenomes.</title>
        <authorList>
            <person name="Kawai M."/>
            <person name="Futagami T."/>
            <person name="Toyoda A."/>
            <person name="Takaki Y."/>
            <person name="Nishi S."/>
            <person name="Hori S."/>
            <person name="Arai W."/>
            <person name="Tsubouchi T."/>
            <person name="Morono Y."/>
            <person name="Uchiyama I."/>
            <person name="Ito T."/>
            <person name="Fujiyama A."/>
            <person name="Inagaki F."/>
            <person name="Takami H."/>
        </authorList>
    </citation>
    <scope>NUCLEOTIDE SEQUENCE</scope>
    <source>
        <strain evidence="1">Expedition CK06-06</strain>
    </source>
</reference>
<sequence>YYIEWCCEDGGDSETTDFYPSGEPATASHTYASGTFVIRVTAIDINQAESDPSTLEVTMPRNKPVLNMFFLRFLQRFPHAFPMLRQLLGL</sequence>
<accession>X0TK85</accession>